<protein>
    <recommendedName>
        <fullName evidence="6">PilN domain-containing protein</fullName>
    </recommendedName>
</protein>
<organism evidence="2 5">
    <name type="scientific">Variovorax beijingensis</name>
    <dbReference type="NCBI Taxonomy" id="2496117"/>
    <lineage>
        <taxon>Bacteria</taxon>
        <taxon>Pseudomonadati</taxon>
        <taxon>Pseudomonadota</taxon>
        <taxon>Betaproteobacteria</taxon>
        <taxon>Burkholderiales</taxon>
        <taxon>Comamonadaceae</taxon>
        <taxon>Variovorax</taxon>
    </lineage>
</organism>
<evidence type="ECO:0000256" key="1">
    <source>
        <dbReference type="SAM" id="MobiDB-lite"/>
    </source>
</evidence>
<dbReference type="Proteomes" id="UP000271590">
    <property type="component" value="Unassembled WGS sequence"/>
</dbReference>
<accession>A0A3P3E921</accession>
<dbReference type="Proteomes" id="UP000271137">
    <property type="component" value="Unassembled WGS sequence"/>
</dbReference>
<sequence>MDGRGRMARVAGMGAGGIRRPLPASPMDARPGRQEAAGGICRGPVRAAVQARPWRLRHALRQERLWPRAAGRVRFQRAARRARGACANVGDPSGKRGSQRFGGLGPIPFRAREGKRRTVRDRRRPASRASSRARRCRGSGTAALRCSAHRGGARDARRRGPVAAFLVHLDAGRRGRRPFACRWRGFPHSPGHGLRLCPVRGVLMEMKLEFASRSPWRKTTVVLLVIGAACSGYALATRHKLLERREALVAQFDTQQRASDRTRPVRQSPVRREAVDETERLVSGLQRPWEPMLNALQASVRDDVVVNRVQPETDAFRLRISGQADSSQAFVEFVQRLRGDASWRAVEPLSEAKQADNAVPGGKPVAFQLAAEWNRP</sequence>
<evidence type="ECO:0000313" key="3">
    <source>
        <dbReference type="EMBL" id="RSZ30588.1"/>
    </source>
</evidence>
<evidence type="ECO:0000313" key="4">
    <source>
        <dbReference type="Proteomes" id="UP000271137"/>
    </source>
</evidence>
<dbReference type="EMBL" id="RXFQ01000019">
    <property type="protein sequence ID" value="RSZ30588.1"/>
    <property type="molecule type" value="Genomic_DNA"/>
</dbReference>
<evidence type="ECO:0000313" key="2">
    <source>
        <dbReference type="EMBL" id="RRH81598.1"/>
    </source>
</evidence>
<reference evidence="3 4" key="2">
    <citation type="submission" date="2018-12" db="EMBL/GenBank/DDBJ databases">
        <title>The genome sequences of strain 502.</title>
        <authorList>
            <person name="Gao J."/>
            <person name="Sun J."/>
        </authorList>
    </citation>
    <scope>NUCLEOTIDE SEQUENCE [LARGE SCALE GENOMIC DNA]</scope>
    <source>
        <strain evidence="3 4">502</strain>
    </source>
</reference>
<dbReference type="EMBL" id="RQXU01000029">
    <property type="protein sequence ID" value="RRH81598.1"/>
    <property type="molecule type" value="Genomic_DNA"/>
</dbReference>
<evidence type="ECO:0000313" key="5">
    <source>
        <dbReference type="Proteomes" id="UP000271590"/>
    </source>
</evidence>
<comment type="caution">
    <text evidence="2">The sequence shown here is derived from an EMBL/GenBank/DDBJ whole genome shotgun (WGS) entry which is preliminary data.</text>
</comment>
<feature type="region of interest" description="Disordered" evidence="1">
    <location>
        <begin position="15"/>
        <end position="38"/>
    </location>
</feature>
<reference evidence="2 5" key="1">
    <citation type="submission" date="2018-11" db="EMBL/GenBank/DDBJ databases">
        <title>The genome of Variovorax sp T529.</title>
        <authorList>
            <person name="Gao J."/>
        </authorList>
    </citation>
    <scope>NUCLEOTIDE SEQUENCE [LARGE SCALE GENOMIC DNA]</scope>
    <source>
        <strain evidence="2 5">T529</strain>
    </source>
</reference>
<keyword evidence="4" id="KW-1185">Reference proteome</keyword>
<dbReference type="AlphaFoldDB" id="A0A3P3E921"/>
<feature type="compositionally biased region" description="Basic residues" evidence="1">
    <location>
        <begin position="113"/>
        <end position="136"/>
    </location>
</feature>
<evidence type="ECO:0008006" key="6">
    <source>
        <dbReference type="Google" id="ProtNLM"/>
    </source>
</evidence>
<feature type="region of interest" description="Disordered" evidence="1">
    <location>
        <begin position="86"/>
        <end position="136"/>
    </location>
</feature>
<gene>
    <name evidence="2" type="ORF">EH244_28615</name>
    <name evidence="3" type="ORF">EJO66_26350</name>
</gene>
<proteinExistence type="predicted"/>
<name>A0A3P3E921_9BURK</name>